<keyword evidence="3" id="KW-1185">Reference proteome</keyword>
<dbReference type="EMBL" id="SGXC01000001">
    <property type="protein sequence ID" value="RZS84148.1"/>
    <property type="molecule type" value="Genomic_DNA"/>
</dbReference>
<sequence>MGRGIRRGDLDQRGLPGVSVLTTEFRDAFAKQCAAIGFEGASRYVPHPMQNCTTAELHRLAEDSFESILASLTASAGQACASVSGA</sequence>
<accession>A0A4Q7NH63</accession>
<name>A0A4Q7NH63_9BURK</name>
<protein>
    <recommendedName>
        <fullName evidence="1">UGSC-like domain-containing protein</fullName>
    </recommendedName>
</protein>
<reference evidence="2 3" key="1">
    <citation type="submission" date="2019-02" db="EMBL/GenBank/DDBJ databases">
        <title>Genomic Encyclopedia of Type Strains, Phase IV (KMG-IV): sequencing the most valuable type-strain genomes for metagenomic binning, comparative biology and taxonomic classification.</title>
        <authorList>
            <person name="Goeker M."/>
        </authorList>
    </citation>
    <scope>NUCLEOTIDE SEQUENCE [LARGE SCALE GENOMIC DNA]</scope>
    <source>
        <strain evidence="2 3">K24</strain>
    </source>
</reference>
<comment type="caution">
    <text evidence="2">The sequence shown here is derived from an EMBL/GenBank/DDBJ whole genome shotgun (WGS) entry which is preliminary data.</text>
</comment>
<dbReference type="AlphaFoldDB" id="A0A4Q7NH63"/>
<evidence type="ECO:0000259" key="1">
    <source>
        <dbReference type="Pfam" id="PF24696"/>
    </source>
</evidence>
<dbReference type="Proteomes" id="UP000292445">
    <property type="component" value="Unassembled WGS sequence"/>
</dbReference>
<gene>
    <name evidence="2" type="ORF">EV675_0150</name>
</gene>
<evidence type="ECO:0000313" key="3">
    <source>
        <dbReference type="Proteomes" id="UP000292445"/>
    </source>
</evidence>
<organism evidence="2 3">
    <name type="scientific">Pigmentiphaga kullae</name>
    <dbReference type="NCBI Taxonomy" id="151784"/>
    <lineage>
        <taxon>Bacteria</taxon>
        <taxon>Pseudomonadati</taxon>
        <taxon>Pseudomonadota</taxon>
        <taxon>Betaproteobacteria</taxon>
        <taxon>Burkholderiales</taxon>
        <taxon>Alcaligenaceae</taxon>
        <taxon>Pigmentiphaga</taxon>
    </lineage>
</organism>
<evidence type="ECO:0000313" key="2">
    <source>
        <dbReference type="EMBL" id="RZS84148.1"/>
    </source>
</evidence>
<proteinExistence type="predicted"/>
<dbReference type="Pfam" id="PF24696">
    <property type="entry name" value="UGSC"/>
    <property type="match status" value="1"/>
</dbReference>
<dbReference type="InterPro" id="IPR057767">
    <property type="entry name" value="UGSC-like_dom"/>
</dbReference>
<feature type="domain" description="UGSC-like" evidence="1">
    <location>
        <begin position="10"/>
        <end position="73"/>
    </location>
</feature>